<protein>
    <recommendedName>
        <fullName evidence="3">DUF4219 domain-containing protein</fullName>
    </recommendedName>
</protein>
<dbReference type="Gramene" id="PRQ51386">
    <property type="protein sequence ID" value="PRQ51386"/>
    <property type="gene ID" value="RchiOBHm_Chr2g0143791"/>
</dbReference>
<accession>A0A2P6RY84</accession>
<sequence>MEQYRDRAAGGSVNNPPWFDGGCEKYTQWKIYMKSYLYAQDEHVWNIVENGWKTPIIPAEGSSASIPKPRKDWTDVEVRDLQADFKAKNSIFTALSEREKLRISHCDTAKQAWDLLQTFHVLELILMAQPS</sequence>
<dbReference type="AlphaFoldDB" id="A0A2P6RY84"/>
<name>A0A2P6RY84_ROSCH</name>
<evidence type="ECO:0000313" key="2">
    <source>
        <dbReference type="Proteomes" id="UP000238479"/>
    </source>
</evidence>
<proteinExistence type="predicted"/>
<dbReference type="Pfam" id="PF14223">
    <property type="entry name" value="Retrotran_gag_2"/>
    <property type="match status" value="1"/>
</dbReference>
<evidence type="ECO:0008006" key="3">
    <source>
        <dbReference type="Google" id="ProtNLM"/>
    </source>
</evidence>
<dbReference type="OMA" id="DSIENCP"/>
<dbReference type="STRING" id="74649.A0A2P6RY84"/>
<gene>
    <name evidence="1" type="ORF">RchiOBHm_Chr2g0143791</name>
</gene>
<keyword evidence="2" id="KW-1185">Reference proteome</keyword>
<comment type="caution">
    <text evidence="1">The sequence shown here is derived from an EMBL/GenBank/DDBJ whole genome shotgun (WGS) entry which is preliminary data.</text>
</comment>
<organism evidence="1 2">
    <name type="scientific">Rosa chinensis</name>
    <name type="common">China rose</name>
    <dbReference type="NCBI Taxonomy" id="74649"/>
    <lineage>
        <taxon>Eukaryota</taxon>
        <taxon>Viridiplantae</taxon>
        <taxon>Streptophyta</taxon>
        <taxon>Embryophyta</taxon>
        <taxon>Tracheophyta</taxon>
        <taxon>Spermatophyta</taxon>
        <taxon>Magnoliopsida</taxon>
        <taxon>eudicotyledons</taxon>
        <taxon>Gunneridae</taxon>
        <taxon>Pentapetalae</taxon>
        <taxon>rosids</taxon>
        <taxon>fabids</taxon>
        <taxon>Rosales</taxon>
        <taxon>Rosaceae</taxon>
        <taxon>Rosoideae</taxon>
        <taxon>Rosoideae incertae sedis</taxon>
        <taxon>Rosa</taxon>
    </lineage>
</organism>
<dbReference type="EMBL" id="PDCK01000040">
    <property type="protein sequence ID" value="PRQ51386.1"/>
    <property type="molecule type" value="Genomic_DNA"/>
</dbReference>
<evidence type="ECO:0000313" key="1">
    <source>
        <dbReference type="EMBL" id="PRQ51386.1"/>
    </source>
</evidence>
<dbReference type="Proteomes" id="UP000238479">
    <property type="component" value="Chromosome 2"/>
</dbReference>
<reference evidence="1 2" key="1">
    <citation type="journal article" date="2018" name="Nat. Genet.">
        <title>The Rosa genome provides new insights in the design of modern roses.</title>
        <authorList>
            <person name="Bendahmane M."/>
        </authorList>
    </citation>
    <scope>NUCLEOTIDE SEQUENCE [LARGE SCALE GENOMIC DNA]</scope>
    <source>
        <strain evidence="2">cv. Old Blush</strain>
    </source>
</reference>